<dbReference type="EMBL" id="MIPY01000016">
    <property type="protein sequence ID" value="OES30663.1"/>
    <property type="molecule type" value="Genomic_DNA"/>
</dbReference>
<sequence>MAKLTFVSRRNKKTGITPVFKCKPNGLLLYLANFIRSVFKF</sequence>
<organism evidence="1 2">
    <name type="scientific">Alteromonas macleodii</name>
    <name type="common">Pseudoalteromonas macleodii</name>
    <dbReference type="NCBI Taxonomy" id="28108"/>
    <lineage>
        <taxon>Bacteria</taxon>
        <taxon>Pseudomonadati</taxon>
        <taxon>Pseudomonadota</taxon>
        <taxon>Gammaproteobacteria</taxon>
        <taxon>Alteromonadales</taxon>
        <taxon>Alteromonadaceae</taxon>
        <taxon>Alteromonas/Salinimonas group</taxon>
        <taxon>Alteromonas</taxon>
    </lineage>
</organism>
<evidence type="ECO:0000313" key="2">
    <source>
        <dbReference type="Proteomes" id="UP000095392"/>
    </source>
</evidence>
<protein>
    <submittedName>
        <fullName evidence="1">Uncharacterized protein</fullName>
    </submittedName>
</protein>
<proteinExistence type="predicted"/>
<keyword evidence="2" id="KW-1185">Reference proteome</keyword>
<gene>
    <name evidence="1" type="ORF">BFV95_2659</name>
</gene>
<dbReference type="Proteomes" id="UP000095392">
    <property type="component" value="Unassembled WGS sequence"/>
</dbReference>
<dbReference type="AlphaFoldDB" id="A0AB36FTE5"/>
<evidence type="ECO:0000313" key="1">
    <source>
        <dbReference type="EMBL" id="OES30663.1"/>
    </source>
</evidence>
<reference evidence="1 2" key="1">
    <citation type="submission" date="2016-09" db="EMBL/GenBank/DDBJ databases">
        <title>Draft Genome Sequence of four Alteromonas macleodii strains isolated from copper coupons and grown long-term at elevated copper levels.</title>
        <authorList>
            <person name="Cusick K."/>
            <person name="Dale J."/>
            <person name="Little B."/>
            <person name="Biffinger J."/>
        </authorList>
    </citation>
    <scope>NUCLEOTIDE SEQUENCE [LARGE SCALE GENOMIC DNA]</scope>
    <source>
        <strain evidence="1 2">KCP01</strain>
    </source>
</reference>
<accession>A0AB36FTE5</accession>
<comment type="caution">
    <text evidence="1">The sequence shown here is derived from an EMBL/GenBank/DDBJ whole genome shotgun (WGS) entry which is preliminary data.</text>
</comment>
<name>A0AB36FTE5_ALTMA</name>